<feature type="region of interest" description="Disordered" evidence="1">
    <location>
        <begin position="545"/>
        <end position="569"/>
    </location>
</feature>
<feature type="compositionally biased region" description="Basic and acidic residues" evidence="1">
    <location>
        <begin position="1066"/>
        <end position="1079"/>
    </location>
</feature>
<feature type="compositionally biased region" description="Basic and acidic residues" evidence="1">
    <location>
        <begin position="847"/>
        <end position="860"/>
    </location>
</feature>
<reference evidence="2" key="1">
    <citation type="submission" date="2023-02" db="EMBL/GenBank/DDBJ databases">
        <title>Colletotrichum kahawae CIFC_Que2 genome sequencing and assembly.</title>
        <authorList>
            <person name="Baroncelli R."/>
        </authorList>
    </citation>
    <scope>NUCLEOTIDE SEQUENCE</scope>
    <source>
        <strain evidence="2">CIFC_Que2</strain>
    </source>
</reference>
<evidence type="ECO:0000313" key="3">
    <source>
        <dbReference type="Proteomes" id="UP001281614"/>
    </source>
</evidence>
<gene>
    <name evidence="2" type="ORF">CKAH01_06002</name>
</gene>
<feature type="compositionally biased region" description="Polar residues" evidence="1">
    <location>
        <begin position="888"/>
        <end position="897"/>
    </location>
</feature>
<organism evidence="2 3">
    <name type="scientific">Colletotrichum kahawae</name>
    <name type="common">Coffee berry disease fungus</name>
    <dbReference type="NCBI Taxonomy" id="34407"/>
    <lineage>
        <taxon>Eukaryota</taxon>
        <taxon>Fungi</taxon>
        <taxon>Dikarya</taxon>
        <taxon>Ascomycota</taxon>
        <taxon>Pezizomycotina</taxon>
        <taxon>Sordariomycetes</taxon>
        <taxon>Hypocreomycetidae</taxon>
        <taxon>Glomerellales</taxon>
        <taxon>Glomerellaceae</taxon>
        <taxon>Colletotrichum</taxon>
        <taxon>Colletotrichum gloeosporioides species complex</taxon>
    </lineage>
</organism>
<feature type="compositionally biased region" description="Low complexity" evidence="1">
    <location>
        <begin position="861"/>
        <end position="872"/>
    </location>
</feature>
<comment type="caution">
    <text evidence="2">The sequence shown here is derived from an EMBL/GenBank/DDBJ whole genome shotgun (WGS) entry which is preliminary data.</text>
</comment>
<accession>A0AAD9YDR1</accession>
<evidence type="ECO:0000256" key="1">
    <source>
        <dbReference type="SAM" id="MobiDB-lite"/>
    </source>
</evidence>
<sequence length="1151" mass="127254">MPEPERSTRPGVLHGTSAPLDSALRTELYAAIEAIYAAGGSDTSSVPKPAANDNRQDEPDAAYTRLSEVLKFWSSRIEARKLLQQRAFYHLHPPANIRDFESWVLARDMCAADAALVARLRCECPQAGFEVLPVVLEYTGTACQYNAWVSKEQSNGPASEPQIGEDGFWKTYQHVRHTPHVYQFRGFSGANLAEEIDCKEGNVLDERNIAWERARRGLFFWQGPQEQTYFDEERQARENNPKWYQKIVPGTTADLGKYFAPAIMIVPTSTQLDLVDFAENPQPCANVWWHLLKQCEAPVKRQEHFEALEALCDYVFPKENEAPAETRILGMRVSNREDWIKALDPGIMGDLIVVSLVFRAHSLFERLAANTPVHPTIKYDLLCQNADRTGYPAAKALGALRRFFLENAHFLQIAAPLNKMPVDFENVEATNVAKELVSEAMTLLKPPLTANHGRVIADFLKFFDNFDDWREMVNTAVCGSRELRKNVPFILGLLNRLLDVAKRNNLPLDQVKMFFNDYKMPIINGSPGMVSQLVSNALKDESTEAQTARQTWCEDEPPAELVEGQSQPPPTSFTLIAGLFKGLDRLDLTSELSHLVMYIVHRQEEIKPIHMAPLWLPCLKSLHDLVDPSPAFQKLFQAIFGLYHKMVFDDASLRFEDAPSSITPLRPCCADCKYLDAYFEQPNWKKFHLVKPKKVIDHIQEQLRQQRKPIETTIFGKNEMSITMQLNKVSLVNKELGKIEALRRQEASRTVRQFEPARLLPFLGDKGDIMWKLGDADFAEPIQRTPARPSITSASGSGLSRTSSSSSANTSVGSTATPSRSVRETVVKREPGASARTTVGGLVTPKTEPRDELARVKAEHTPSSSSHHGQSRSIRDMFAAVKKEKTPGSAQAKSGLSTRDRLKSLQPPRREQSTPKFNDYSKPPMSPLDDVGASSSSKAPEPVIKRDPLASFGGGGTRNREPVRNGIRKRAGLAARDSNAPPLLKTVGSFASRHNATPGPATSSPLNTAPAASASRAPDFMSAVLDAEKARKKRSSKSTWEVKTSAGNVVGAGTSSAAMAKSRFDGLAKDKENATRRTDFGSSAAGRVSNVLSARSPNIGGSSAPTASKRKADDDLIDLCGSSSSPERASKRKKSAAVFDPFDDDDPFADM</sequence>
<dbReference type="AlphaFoldDB" id="A0AAD9YDR1"/>
<name>A0AAD9YDR1_COLKA</name>
<protein>
    <submittedName>
        <fullName evidence="2">Uncharacterized protein</fullName>
    </submittedName>
</protein>
<proteinExistence type="predicted"/>
<feature type="compositionally biased region" description="Low complexity" evidence="1">
    <location>
        <begin position="792"/>
        <end position="817"/>
    </location>
</feature>
<feature type="compositionally biased region" description="Basic and acidic residues" evidence="1">
    <location>
        <begin position="898"/>
        <end position="913"/>
    </location>
</feature>
<feature type="region of interest" description="Disordered" evidence="1">
    <location>
        <begin position="781"/>
        <end position="1018"/>
    </location>
</feature>
<feature type="compositionally biased region" description="Polar residues" evidence="1">
    <location>
        <begin position="1090"/>
        <end position="1106"/>
    </location>
</feature>
<feature type="region of interest" description="Disordered" evidence="1">
    <location>
        <begin position="1066"/>
        <end position="1151"/>
    </location>
</feature>
<feature type="compositionally biased region" description="Acidic residues" evidence="1">
    <location>
        <begin position="1141"/>
        <end position="1151"/>
    </location>
</feature>
<dbReference type="Proteomes" id="UP001281614">
    <property type="component" value="Unassembled WGS sequence"/>
</dbReference>
<feature type="compositionally biased region" description="Basic and acidic residues" evidence="1">
    <location>
        <begin position="821"/>
        <end position="831"/>
    </location>
</feature>
<evidence type="ECO:0000313" key="2">
    <source>
        <dbReference type="EMBL" id="KAK2754988.1"/>
    </source>
</evidence>
<keyword evidence="3" id="KW-1185">Reference proteome</keyword>
<dbReference type="EMBL" id="VYYT01000223">
    <property type="protein sequence ID" value="KAK2754988.1"/>
    <property type="molecule type" value="Genomic_DNA"/>
</dbReference>
<feature type="compositionally biased region" description="Polar residues" evidence="1">
    <location>
        <begin position="992"/>
        <end position="1007"/>
    </location>
</feature>